<dbReference type="GO" id="GO:0005694">
    <property type="term" value="C:chromosome"/>
    <property type="evidence" value="ECO:0007669"/>
    <property type="project" value="TreeGrafter"/>
</dbReference>
<evidence type="ECO:0000313" key="3">
    <source>
        <dbReference type="EMBL" id="OIS90840.1"/>
    </source>
</evidence>
<dbReference type="CDD" id="cd16405">
    <property type="entry name" value="RepB_like_N"/>
    <property type="match status" value="1"/>
</dbReference>
<name>A0A1J6I796_9HYPH</name>
<organism evidence="3 4">
    <name type="scientific">Brucella cytisi</name>
    <dbReference type="NCBI Taxonomy" id="407152"/>
    <lineage>
        <taxon>Bacteria</taxon>
        <taxon>Pseudomonadati</taxon>
        <taxon>Pseudomonadota</taxon>
        <taxon>Alphaproteobacteria</taxon>
        <taxon>Hyphomicrobiales</taxon>
        <taxon>Brucellaceae</taxon>
        <taxon>Brucella/Ochrobactrum group</taxon>
        <taxon>Brucella</taxon>
    </lineage>
</organism>
<dbReference type="InterPro" id="IPR017819">
    <property type="entry name" value="Plasmid_partition_RepB"/>
</dbReference>
<comment type="caution">
    <text evidence="3">The sequence shown here is derived from an EMBL/GenBank/DDBJ whole genome shotgun (WGS) entry which is preliminary data.</text>
</comment>
<dbReference type="InterPro" id="IPR011111">
    <property type="entry name" value="Plasmid_RepB"/>
</dbReference>
<evidence type="ECO:0000313" key="4">
    <source>
        <dbReference type="Proteomes" id="UP000182985"/>
    </source>
</evidence>
<comment type="similarity">
    <text evidence="1">Belongs to the ParB family.</text>
</comment>
<dbReference type="EMBL" id="MOEC01000040">
    <property type="protein sequence ID" value="OIS90840.1"/>
    <property type="molecule type" value="Genomic_DNA"/>
</dbReference>
<proteinExistence type="inferred from homology"/>
<dbReference type="SUPFAM" id="SSF110849">
    <property type="entry name" value="ParB/Sulfiredoxin"/>
    <property type="match status" value="1"/>
</dbReference>
<dbReference type="InterPro" id="IPR003115">
    <property type="entry name" value="ParB_N"/>
</dbReference>
<gene>
    <name evidence="3" type="ORF">BLA27_24625</name>
</gene>
<dbReference type="NCBIfam" id="TIGR03454">
    <property type="entry name" value="partition_RepB"/>
    <property type="match status" value="1"/>
</dbReference>
<sequence length="343" mass="38346">MSRKNMLADMIAATAQEASQDDSIDELAMANSDNAPQNEKRVLAGSVRTMGLALDRIENESKALHEALASGEIVIELEPNLIEGSFIRDRLDSDLNENDELVQSILANGQEVPILVRRHPNKSDRFQVAYGHRRLAALRLLNRKVRAVVRTLSDDQLVVAQGVENTARKDLSYIEKALFAFGLEQKGFSRSIIGQAVSLDKGELSKLISVAKRVPDDLIRRIGPAPAAGRRRWQDLANLLEDSQKLETAYGLSSDLQFHKLNTDDRFATLLRTLAVRTKKEPIPSRSWNSQDREATFNVTRKSKGVSIELSNTNGVVFGEWLSNHLDSLYEEFQRSKKLNNGD</sequence>
<dbReference type="RefSeq" id="WP_071634023.1">
    <property type="nucleotide sequence ID" value="NZ_MOEC01000040.1"/>
</dbReference>
<dbReference type="PANTHER" id="PTHR33375:SF1">
    <property type="entry name" value="CHROMOSOME-PARTITIONING PROTEIN PARB-RELATED"/>
    <property type="match status" value="1"/>
</dbReference>
<dbReference type="InterPro" id="IPR036086">
    <property type="entry name" value="ParB/Sulfiredoxin_sf"/>
</dbReference>
<dbReference type="Proteomes" id="UP000182985">
    <property type="component" value="Unassembled WGS sequence"/>
</dbReference>
<dbReference type="GO" id="GO:0007059">
    <property type="term" value="P:chromosome segregation"/>
    <property type="evidence" value="ECO:0007669"/>
    <property type="project" value="TreeGrafter"/>
</dbReference>
<evidence type="ECO:0000256" key="1">
    <source>
        <dbReference type="ARBA" id="ARBA00006295"/>
    </source>
</evidence>
<reference evidence="3 4" key="1">
    <citation type="submission" date="2016-10" db="EMBL/GenBank/DDBJ databases">
        <title>The Draft Genome Sequence of the Potato Rhizosphere Bacteria Ochrobactrum sp. IPA7.2.</title>
        <authorList>
            <person name="Gogoleva N.E."/>
            <person name="Khlopko Y.A."/>
            <person name="Burygin G.L."/>
            <person name="Plotnikov A.O."/>
        </authorList>
    </citation>
    <scope>NUCLEOTIDE SEQUENCE [LARGE SCALE GENOMIC DNA]</scope>
    <source>
        <strain evidence="3 4">IPA7.2</strain>
    </source>
</reference>
<dbReference type="Gene3D" id="3.90.1530.30">
    <property type="match status" value="1"/>
</dbReference>
<accession>A0A1J6I796</accession>
<protein>
    <submittedName>
        <fullName evidence="3">Plasmid partitioning protein RepB</fullName>
    </submittedName>
</protein>
<keyword evidence="4" id="KW-1185">Reference proteome</keyword>
<feature type="domain" description="ParB-like N-terminal" evidence="2">
    <location>
        <begin position="75"/>
        <end position="166"/>
    </location>
</feature>
<dbReference type="SMART" id="SM00470">
    <property type="entry name" value="ParB"/>
    <property type="match status" value="1"/>
</dbReference>
<dbReference type="InterPro" id="IPR004437">
    <property type="entry name" value="ParB/RepB/Spo0J"/>
</dbReference>
<dbReference type="GO" id="GO:0003677">
    <property type="term" value="F:DNA binding"/>
    <property type="evidence" value="ECO:0007669"/>
    <property type="project" value="InterPro"/>
</dbReference>
<dbReference type="InterPro" id="IPR050336">
    <property type="entry name" value="Chromosome_partition/occlusion"/>
</dbReference>
<dbReference type="NCBIfam" id="TIGR00180">
    <property type="entry name" value="parB_part"/>
    <property type="match status" value="1"/>
</dbReference>
<dbReference type="Pfam" id="PF07506">
    <property type="entry name" value="RepB"/>
    <property type="match status" value="1"/>
</dbReference>
<evidence type="ECO:0000259" key="2">
    <source>
        <dbReference type="SMART" id="SM00470"/>
    </source>
</evidence>
<dbReference type="SUPFAM" id="SSF109709">
    <property type="entry name" value="KorB DNA-binding domain-like"/>
    <property type="match status" value="1"/>
</dbReference>
<dbReference type="Gene3D" id="1.10.10.2830">
    <property type="match status" value="1"/>
</dbReference>
<dbReference type="InterPro" id="IPR037972">
    <property type="entry name" value="RepB_N"/>
</dbReference>
<dbReference type="AlphaFoldDB" id="A0A1J6I796"/>
<dbReference type="PANTHER" id="PTHR33375">
    <property type="entry name" value="CHROMOSOME-PARTITIONING PROTEIN PARB-RELATED"/>
    <property type="match status" value="1"/>
</dbReference>
<dbReference type="Pfam" id="PF02195">
    <property type="entry name" value="ParB_N"/>
    <property type="match status" value="1"/>
</dbReference>